<sequence>MSAAFRAMLPQQRTLTKHFQQRRQGRIGFLRGRYAVASYSTSSTRLLDAGLSPHPR</sequence>
<dbReference type="STRING" id="330214.NIDE0944"/>
<dbReference type="Proteomes" id="UP000001660">
    <property type="component" value="Chromosome"/>
</dbReference>
<dbReference type="KEGG" id="nde:NIDE0944"/>
<reference evidence="1 2" key="1">
    <citation type="journal article" date="2010" name="Proc. Natl. Acad. Sci. U.S.A.">
        <title>A Nitrospira metagenome illuminates the physiology and evolution of globally important nitrite-oxidizing bacteria.</title>
        <authorList>
            <person name="Lucker S."/>
            <person name="Wagner M."/>
            <person name="Maixner F."/>
            <person name="Pelletier E."/>
            <person name="Koch H."/>
            <person name="Vacherie B."/>
            <person name="Rattei T."/>
            <person name="Sinninghe Damste J."/>
            <person name="Spieck E."/>
            <person name="Le Paslier D."/>
            <person name="Daims H."/>
        </authorList>
    </citation>
    <scope>NUCLEOTIDE SEQUENCE [LARGE SCALE GENOMIC DNA]</scope>
</reference>
<keyword evidence="2" id="KW-1185">Reference proteome</keyword>
<accession>D8PBU7</accession>
<evidence type="ECO:0000313" key="1">
    <source>
        <dbReference type="EMBL" id="CBK40706.1"/>
    </source>
</evidence>
<name>D8PBU7_9BACT</name>
<dbReference type="EMBL" id="FP929003">
    <property type="protein sequence ID" value="CBK40706.1"/>
    <property type="molecule type" value="Genomic_DNA"/>
</dbReference>
<protein>
    <submittedName>
        <fullName evidence="1">Uncharacterized protein</fullName>
    </submittedName>
</protein>
<evidence type="ECO:0000313" key="2">
    <source>
        <dbReference type="Proteomes" id="UP000001660"/>
    </source>
</evidence>
<organism evidence="1 2">
    <name type="scientific">Nitrospira defluvii</name>
    <dbReference type="NCBI Taxonomy" id="330214"/>
    <lineage>
        <taxon>Bacteria</taxon>
        <taxon>Pseudomonadati</taxon>
        <taxon>Nitrospirota</taxon>
        <taxon>Nitrospiria</taxon>
        <taxon>Nitrospirales</taxon>
        <taxon>Nitrospiraceae</taxon>
        <taxon>Nitrospira</taxon>
    </lineage>
</organism>
<gene>
    <name evidence="1" type="ORF">NIDE0944</name>
</gene>
<dbReference type="HOGENOM" id="CLU_3005600_0_0_0"/>
<dbReference type="AlphaFoldDB" id="D8PBU7"/>
<proteinExistence type="predicted"/>